<gene>
    <name evidence="2" type="ORF">PHYPADRAFT_101278</name>
</gene>
<dbReference type="InterPro" id="IPR057191">
    <property type="entry name" value="DUF7869"/>
</dbReference>
<dbReference type="EMBL" id="DS545345">
    <property type="protein sequence ID" value="EDQ49805.1"/>
    <property type="molecule type" value="Genomic_DNA"/>
</dbReference>
<dbReference type="PANTHER" id="PTHR33153">
    <property type="entry name" value="MYND-TYPE DOMAIN-CONTAINING PROTEIN"/>
    <property type="match status" value="1"/>
</dbReference>
<dbReference type="Pfam" id="PF25273">
    <property type="entry name" value="DUF7869"/>
    <property type="match status" value="1"/>
</dbReference>
<organism>
    <name type="scientific">Physcomitrium patens</name>
    <name type="common">Spreading-leaved earth moss</name>
    <name type="synonym">Physcomitrella patens</name>
    <dbReference type="NCBI Taxonomy" id="3218"/>
    <lineage>
        <taxon>Eukaryota</taxon>
        <taxon>Viridiplantae</taxon>
        <taxon>Streptophyta</taxon>
        <taxon>Embryophyta</taxon>
        <taxon>Bryophyta</taxon>
        <taxon>Bryophytina</taxon>
        <taxon>Bryopsida</taxon>
        <taxon>Funariidae</taxon>
        <taxon>Funariales</taxon>
        <taxon>Funariaceae</taxon>
        <taxon>Physcomitrium</taxon>
    </lineage>
</organism>
<name>A9U3F1_PHYPA</name>
<dbReference type="PANTHER" id="PTHR33153:SF3">
    <property type="entry name" value="TRAFFICKING PROTEIN PARTICLE COMPLEX SUBUNIT 11 DOMAIN-CONTAINING PROTEIN"/>
    <property type="match status" value="1"/>
</dbReference>
<evidence type="ECO:0000259" key="1">
    <source>
        <dbReference type="Pfam" id="PF25273"/>
    </source>
</evidence>
<sequence length="825" mass="94130">MAHSSGDDFEDAESISPAVPECEGLPRRLWITKCVTLYNAHGKLVGEGTCHSVNSDLVLCANGPLDGTQVAVHICKTHSQDDIPQDLVYALVAWPTKLVHCHGASLHDHEAKDNFNQLHAARTNSVLSKSKRPYMNGIRNPSQESPLKYKKLLSEESINLVSSKVCCMRNCVQPFSREKIKSFREQMYNGSTFQFRAHMKLDVHRAVHRDASGRKMVTVEGITARDHGNTGLPKPRKHTEQATATLKCILEKEADHMPHRTRSTKSGKKMVSMILPATFQWKDQIPKINEVNTAFGLREVSSSNLSKIRASRFPEFDVKRPGDNFAQCGTCDKYKELTKGAIGGSEQAMKWTRKLEKHLGIARAHREYYYAKRYYSQTYPDECVTIMHDKMDHAKTASPVFSHKNKELDALVKLHVSVTALFRSILKGAEMCKTSLDPQPERLVGATPLPPISNVQMDNATGENKNRYVFAFWSLLVAKRIFREVYVNFMIVGHTHDEIDALFGRWSMLLKKENFPTIPALMKSFMDVESIPTIPHLIEEVPDFKNFILGSILDKSEVLVEWLGEEGAGIKIWKEDAQGCSLWPRGEPSPVPQRTMRGVEDIEKGISGFVKYWEDLCNVDVTREYRRRYEHLVVYWRNVKDALHEPIIPCNIMREGFWPITRMRDNLADQLSDDGEDHEEFGEDDPYVGPLRGRTQPSFRVGRDVREGYFVAIRPAEGEIQPVWIARALSNPDCNPEKPNCILIQYFHPTLRSVDVQQFYTCWDSERGLHWKIEENEPPIWEETNALMTAWSPRIRKDTSECVIKIPAPQIEIIKQSLASYIKNV</sequence>
<protein>
    <submittedName>
        <fullName evidence="2">Predicted protein</fullName>
    </submittedName>
</protein>
<proteinExistence type="predicted"/>
<reference evidence="2" key="1">
    <citation type="journal article" date="2008" name="Science">
        <title>The Physcomitrella genome reveals evolutionary insights into the conquest of land by plants.</title>
        <authorList>
            <person name="Rensing S."/>
            <person name="Lang D."/>
            <person name="Zimmer A."/>
            <person name="Terry A."/>
            <person name="Salamov A."/>
            <person name="Shapiro H."/>
            <person name="Nishiyama T."/>
            <person name="Perroud P.-F."/>
            <person name="Lindquist E."/>
            <person name="Kamisugi Y."/>
            <person name="Tanahashi T."/>
            <person name="Sakakibara K."/>
            <person name="Fujita T."/>
            <person name="Oishi K."/>
            <person name="Shin-I T."/>
            <person name="Kuroki Y."/>
            <person name="Toyoda A."/>
            <person name="Suzuki Y."/>
            <person name="Hashimoto A."/>
            <person name="Yamaguchi K."/>
            <person name="Sugano A."/>
            <person name="Kohara Y."/>
            <person name="Fujiyama A."/>
            <person name="Anterola A."/>
            <person name="Aoki S."/>
            <person name="Ashton N."/>
            <person name="Barbazuk W.B."/>
            <person name="Barker E."/>
            <person name="Bennetzen J."/>
            <person name="Bezanilla M."/>
            <person name="Blankenship R."/>
            <person name="Cho S.H."/>
            <person name="Dutcher S."/>
            <person name="Estelle M."/>
            <person name="Fawcett J.A."/>
            <person name="Gundlach H."/>
            <person name="Hanada K."/>
            <person name="Heyl A."/>
            <person name="Hicks K.A."/>
            <person name="Hugh J."/>
            <person name="Lohr M."/>
            <person name="Mayer K."/>
            <person name="Melkozernov A."/>
            <person name="Murata T."/>
            <person name="Nelson D."/>
            <person name="Pils B."/>
            <person name="Prigge M."/>
            <person name="Reiss B."/>
            <person name="Renner T."/>
            <person name="Rombauts S."/>
            <person name="Rushton P."/>
            <person name="Sanderfoot A."/>
            <person name="Schween G."/>
            <person name="Shiu S.-H."/>
            <person name="Stueber K."/>
            <person name="Theodoulou F.L."/>
            <person name="Tu H."/>
            <person name="Van de Peer Y."/>
            <person name="Verrier P.J."/>
            <person name="Waters E."/>
            <person name="Wood A."/>
            <person name="Yang L."/>
            <person name="Cove D."/>
            <person name="Cuming A."/>
            <person name="Hasebe M."/>
            <person name="Lucas S."/>
            <person name="Mishler D.B."/>
            <person name="Reski R."/>
            <person name="Grigoriev I."/>
            <person name="Quatrano R.S."/>
            <person name="Boore J.L."/>
        </authorList>
    </citation>
    <scope>NUCLEOTIDE SEQUENCE [LARGE SCALE GENOMIC DNA]</scope>
</reference>
<evidence type="ECO:0000313" key="2">
    <source>
        <dbReference type="EMBL" id="EDQ49805.1"/>
    </source>
</evidence>
<feature type="domain" description="DUF7869" evidence="1">
    <location>
        <begin position="447"/>
        <end position="552"/>
    </location>
</feature>
<dbReference type="AlphaFoldDB" id="A9U3F1"/>
<accession>A9U3F1</accession>